<protein>
    <recommendedName>
        <fullName evidence="5">BRCT domain-containing protein</fullName>
    </recommendedName>
</protein>
<evidence type="ECO:0000256" key="4">
    <source>
        <dbReference type="SAM" id="MobiDB-lite"/>
    </source>
</evidence>
<feature type="domain" description="BRCT" evidence="5">
    <location>
        <begin position="496"/>
        <end position="579"/>
    </location>
</feature>
<dbReference type="Gene3D" id="3.40.50.10190">
    <property type="entry name" value="BRCT domain"/>
    <property type="match status" value="2"/>
</dbReference>
<feature type="compositionally biased region" description="Polar residues" evidence="4">
    <location>
        <begin position="234"/>
        <end position="250"/>
    </location>
</feature>
<keyword evidence="2" id="KW-0227">DNA damage</keyword>
<feature type="region of interest" description="Disordered" evidence="4">
    <location>
        <begin position="361"/>
        <end position="380"/>
    </location>
</feature>
<sequence>MAGRKRRSPSGLSIDGVLSFEYRSFFLLNPKDVDCYSESLLKEALRIYTTELPAMNYAANTGKESQFLERCLSSGKYRTLILKSNCIEGPREGVGQLIYKELRRRLQSVGVSTIFCWADKESEGFWIKQGFISIGEVNTKGRIRKLPIKADVRRALSFPGGSILMVANLTVDAKVAVNSFEHATMNLPLKADSPQIEEGRECQHVMNSNLLNENGVPNSVNGDVRNSRHQLSTNDISAPNKQQHEGSSPSGPKLQEVAGFFPCSRTGYINLETFPEVSNDKRGPIGGKCCSCSGNNTEDRVWEATLSSLKSKRVKGVKSSNPKLDYEIDSRNDMFFGGCPSCTHPSSSLVKVVLDDPQQGSVLTSPLEGNDPTHNTAEDQSNDDLIWRKECPRIMFMNIANESKKTCLAKIVDQLGGVVTSHGNMSTHVITGKARRTLNFCTALCSGAWIISPNWLKTSFREGKFVDESNFILEDEDFVLKYKSKLRNSVLRAKGNPCSLLKGYNICLAKHIQPTVDILSSIVKSAGGTVIRKFDNMEPSKTIFLVCEEDTEEAVAAAKRGIWTYGSDWFMNCVMKQELDFDAPQFVESL</sequence>
<dbReference type="InterPro" id="IPR051579">
    <property type="entry name" value="DDR_Transcriptional_Reg"/>
</dbReference>
<evidence type="ECO:0000256" key="3">
    <source>
        <dbReference type="ARBA" id="ARBA00023242"/>
    </source>
</evidence>
<feature type="region of interest" description="Disordered" evidence="4">
    <location>
        <begin position="234"/>
        <end position="255"/>
    </location>
</feature>
<comment type="subcellular location">
    <subcellularLocation>
        <location evidence="1">Nucleus</location>
    </subcellularLocation>
</comment>
<dbReference type="GO" id="GO:0006974">
    <property type="term" value="P:DNA damage response"/>
    <property type="evidence" value="ECO:0007669"/>
    <property type="project" value="UniProtKB-KW"/>
</dbReference>
<organism evidence="6 7">
    <name type="scientific">Acorus gramineus</name>
    <name type="common">Dwarf sweet flag</name>
    <dbReference type="NCBI Taxonomy" id="55184"/>
    <lineage>
        <taxon>Eukaryota</taxon>
        <taxon>Viridiplantae</taxon>
        <taxon>Streptophyta</taxon>
        <taxon>Embryophyta</taxon>
        <taxon>Tracheophyta</taxon>
        <taxon>Spermatophyta</taxon>
        <taxon>Magnoliopsida</taxon>
        <taxon>Liliopsida</taxon>
        <taxon>Acoraceae</taxon>
        <taxon>Acorus</taxon>
    </lineage>
</organism>
<evidence type="ECO:0000313" key="6">
    <source>
        <dbReference type="EMBL" id="KAK1278602.1"/>
    </source>
</evidence>
<dbReference type="Pfam" id="PF16589">
    <property type="entry name" value="BRCT_2"/>
    <property type="match status" value="1"/>
</dbReference>
<dbReference type="PANTHER" id="PTHR23196:SF8">
    <property type="entry name" value="N-ACETYLTRANSFERASE"/>
    <property type="match status" value="1"/>
</dbReference>
<name>A0AAV9BR37_ACOGR</name>
<dbReference type="Proteomes" id="UP001179952">
    <property type="component" value="Unassembled WGS sequence"/>
</dbReference>
<dbReference type="EMBL" id="JAUJYN010000002">
    <property type="protein sequence ID" value="KAK1278602.1"/>
    <property type="molecule type" value="Genomic_DNA"/>
</dbReference>
<dbReference type="PANTHER" id="PTHR23196">
    <property type="entry name" value="PAX TRANSCRIPTION ACTIVATION DOMAIN INTERACTING PROTEIN"/>
    <property type="match status" value="1"/>
</dbReference>
<reference evidence="6" key="2">
    <citation type="submission" date="2023-06" db="EMBL/GenBank/DDBJ databases">
        <authorList>
            <person name="Ma L."/>
            <person name="Liu K.-W."/>
            <person name="Li Z."/>
            <person name="Hsiao Y.-Y."/>
            <person name="Qi Y."/>
            <person name="Fu T."/>
            <person name="Tang G."/>
            <person name="Zhang D."/>
            <person name="Sun W.-H."/>
            <person name="Liu D.-K."/>
            <person name="Li Y."/>
            <person name="Chen G.-Z."/>
            <person name="Liu X.-D."/>
            <person name="Liao X.-Y."/>
            <person name="Jiang Y.-T."/>
            <person name="Yu X."/>
            <person name="Hao Y."/>
            <person name="Huang J."/>
            <person name="Zhao X.-W."/>
            <person name="Ke S."/>
            <person name="Chen Y.-Y."/>
            <person name="Wu W.-L."/>
            <person name="Hsu J.-L."/>
            <person name="Lin Y.-F."/>
            <person name="Huang M.-D."/>
            <person name="Li C.-Y."/>
            <person name="Huang L."/>
            <person name="Wang Z.-W."/>
            <person name="Zhao X."/>
            <person name="Zhong W.-Y."/>
            <person name="Peng D.-H."/>
            <person name="Ahmad S."/>
            <person name="Lan S."/>
            <person name="Zhang J.-S."/>
            <person name="Tsai W.-C."/>
            <person name="Van De Peer Y."/>
            <person name="Liu Z.-J."/>
        </authorList>
    </citation>
    <scope>NUCLEOTIDE SEQUENCE</scope>
    <source>
        <strain evidence="6">SCP</strain>
        <tissue evidence="6">Leaves</tissue>
    </source>
</reference>
<dbReference type="GO" id="GO:0005634">
    <property type="term" value="C:nucleus"/>
    <property type="evidence" value="ECO:0007669"/>
    <property type="project" value="UniProtKB-SubCell"/>
</dbReference>
<evidence type="ECO:0000256" key="2">
    <source>
        <dbReference type="ARBA" id="ARBA00022763"/>
    </source>
</evidence>
<dbReference type="InterPro" id="IPR001357">
    <property type="entry name" value="BRCT_dom"/>
</dbReference>
<evidence type="ECO:0000256" key="1">
    <source>
        <dbReference type="ARBA" id="ARBA00004123"/>
    </source>
</evidence>
<keyword evidence="3" id="KW-0539">Nucleus</keyword>
<accession>A0AAV9BR37</accession>
<evidence type="ECO:0000259" key="5">
    <source>
        <dbReference type="PROSITE" id="PS50172"/>
    </source>
</evidence>
<dbReference type="Pfam" id="PF16770">
    <property type="entry name" value="RTT107_BRCT_5"/>
    <property type="match status" value="1"/>
</dbReference>
<proteinExistence type="predicted"/>
<dbReference type="CDD" id="cd18432">
    <property type="entry name" value="BRCT_PAXIP1_rpt6_like"/>
    <property type="match status" value="1"/>
</dbReference>
<dbReference type="SUPFAM" id="SSF52113">
    <property type="entry name" value="BRCT domain"/>
    <property type="match status" value="2"/>
</dbReference>
<dbReference type="AlphaFoldDB" id="A0AAV9BR37"/>
<dbReference type="Gene3D" id="3.40.630.30">
    <property type="match status" value="1"/>
</dbReference>
<dbReference type="PROSITE" id="PS50172">
    <property type="entry name" value="BRCT"/>
    <property type="match status" value="2"/>
</dbReference>
<keyword evidence="7" id="KW-1185">Reference proteome</keyword>
<evidence type="ECO:0000313" key="7">
    <source>
        <dbReference type="Proteomes" id="UP001179952"/>
    </source>
</evidence>
<reference evidence="6" key="1">
    <citation type="journal article" date="2023" name="Nat. Commun.">
        <title>Diploid and tetraploid genomes of Acorus and the evolution of monocots.</title>
        <authorList>
            <person name="Ma L."/>
            <person name="Liu K.W."/>
            <person name="Li Z."/>
            <person name="Hsiao Y.Y."/>
            <person name="Qi Y."/>
            <person name="Fu T."/>
            <person name="Tang G.D."/>
            <person name="Zhang D."/>
            <person name="Sun W.H."/>
            <person name="Liu D.K."/>
            <person name="Li Y."/>
            <person name="Chen G.Z."/>
            <person name="Liu X.D."/>
            <person name="Liao X.Y."/>
            <person name="Jiang Y.T."/>
            <person name="Yu X."/>
            <person name="Hao Y."/>
            <person name="Huang J."/>
            <person name="Zhao X.W."/>
            <person name="Ke S."/>
            <person name="Chen Y.Y."/>
            <person name="Wu W.L."/>
            <person name="Hsu J.L."/>
            <person name="Lin Y.F."/>
            <person name="Huang M.D."/>
            <person name="Li C.Y."/>
            <person name="Huang L."/>
            <person name="Wang Z.W."/>
            <person name="Zhao X."/>
            <person name="Zhong W.Y."/>
            <person name="Peng D.H."/>
            <person name="Ahmad S."/>
            <person name="Lan S."/>
            <person name="Zhang J.S."/>
            <person name="Tsai W.C."/>
            <person name="Van de Peer Y."/>
            <person name="Liu Z.J."/>
        </authorList>
    </citation>
    <scope>NUCLEOTIDE SEQUENCE</scope>
    <source>
        <strain evidence="6">SCP</strain>
    </source>
</reference>
<comment type="caution">
    <text evidence="6">The sequence shown here is derived from an EMBL/GenBank/DDBJ whole genome shotgun (WGS) entry which is preliminary data.</text>
</comment>
<dbReference type="InterPro" id="IPR036420">
    <property type="entry name" value="BRCT_dom_sf"/>
</dbReference>
<dbReference type="SMART" id="SM00292">
    <property type="entry name" value="BRCT"/>
    <property type="match status" value="2"/>
</dbReference>
<gene>
    <name evidence="6" type="ORF">QJS04_geneDACA023857</name>
</gene>
<feature type="domain" description="BRCT" evidence="5">
    <location>
        <begin position="394"/>
        <end position="473"/>
    </location>
</feature>